<feature type="repeat" description="TPR" evidence="9">
    <location>
        <begin position="268"/>
        <end position="301"/>
    </location>
</feature>
<dbReference type="CDD" id="cd16378">
    <property type="entry name" value="CcmH_N"/>
    <property type="match status" value="1"/>
</dbReference>
<gene>
    <name evidence="12" type="ORF">FHU33_1953</name>
</gene>
<dbReference type="SUPFAM" id="SSF48452">
    <property type="entry name" value="TPR-like"/>
    <property type="match status" value="1"/>
</dbReference>
<dbReference type="InterPro" id="IPR005616">
    <property type="entry name" value="CcmH/CycL/Ccl2/NrfF_N"/>
</dbReference>
<dbReference type="Pfam" id="PF03918">
    <property type="entry name" value="CcmH"/>
    <property type="match status" value="1"/>
</dbReference>
<dbReference type="InterPro" id="IPR011990">
    <property type="entry name" value="TPR-like_helical_dom_sf"/>
</dbReference>
<dbReference type="InterPro" id="IPR038297">
    <property type="entry name" value="CcmH/CycL/NrfF/Ccl2_sf"/>
</dbReference>
<keyword evidence="3 10" id="KW-0479">Metal-binding</keyword>
<keyword evidence="10" id="KW-0812">Transmembrane</keyword>
<keyword evidence="2 10" id="KW-0349">Heme</keyword>
<evidence type="ECO:0000256" key="6">
    <source>
        <dbReference type="ARBA" id="ARBA00022748"/>
    </source>
</evidence>
<dbReference type="InterPro" id="IPR051263">
    <property type="entry name" value="C-type_cytochrome_biogenesis"/>
</dbReference>
<keyword evidence="7 9" id="KW-0802">TPR repeat</keyword>
<comment type="similarity">
    <text evidence="1 10">Belongs to the CcmH/CycL/Ccl2/NrfF family.</text>
</comment>
<dbReference type="InterPro" id="IPR013105">
    <property type="entry name" value="TPR_2"/>
</dbReference>
<keyword evidence="10" id="KW-1133">Transmembrane helix</keyword>
<evidence type="ECO:0000256" key="10">
    <source>
        <dbReference type="RuleBase" id="RU364112"/>
    </source>
</evidence>
<keyword evidence="8 10" id="KW-0408">Iron</keyword>
<evidence type="ECO:0000256" key="2">
    <source>
        <dbReference type="ARBA" id="ARBA00022617"/>
    </source>
</evidence>
<dbReference type="Pfam" id="PF13432">
    <property type="entry name" value="TPR_16"/>
    <property type="match status" value="1"/>
</dbReference>
<evidence type="ECO:0000256" key="8">
    <source>
        <dbReference type="ARBA" id="ARBA00023004"/>
    </source>
</evidence>
<evidence type="ECO:0000256" key="7">
    <source>
        <dbReference type="ARBA" id="ARBA00022803"/>
    </source>
</evidence>
<proteinExistence type="inferred from homology"/>
<dbReference type="InterPro" id="IPR019734">
    <property type="entry name" value="TPR_rpt"/>
</dbReference>
<keyword evidence="5" id="KW-0677">Repeat</keyword>
<dbReference type="GO" id="GO:0046872">
    <property type="term" value="F:metal ion binding"/>
    <property type="evidence" value="ECO:0007669"/>
    <property type="project" value="UniProtKB-KW"/>
</dbReference>
<reference evidence="12 13" key="1">
    <citation type="submission" date="2019-06" db="EMBL/GenBank/DDBJ databases">
        <title>Sequencing the genomes of 1000 actinobacteria strains.</title>
        <authorList>
            <person name="Klenk H.-P."/>
        </authorList>
    </citation>
    <scope>NUCLEOTIDE SEQUENCE [LARGE SCALE GENOMIC DNA]</scope>
    <source>
        <strain evidence="12 13">DSM 46837</strain>
    </source>
</reference>
<evidence type="ECO:0000256" key="1">
    <source>
        <dbReference type="ARBA" id="ARBA00010342"/>
    </source>
</evidence>
<evidence type="ECO:0000256" key="9">
    <source>
        <dbReference type="PROSITE-ProRule" id="PRU00339"/>
    </source>
</evidence>
<feature type="domain" description="CcmH/CycL/Ccl2/NrfF N-terminal" evidence="11">
    <location>
        <begin position="16"/>
        <end position="123"/>
    </location>
</feature>
<evidence type="ECO:0000256" key="4">
    <source>
        <dbReference type="ARBA" id="ARBA00022729"/>
    </source>
</evidence>
<dbReference type="Proteomes" id="UP000319865">
    <property type="component" value="Unassembled WGS sequence"/>
</dbReference>
<comment type="caution">
    <text evidence="12">The sequence shown here is derived from an EMBL/GenBank/DDBJ whole genome shotgun (WGS) entry which is preliminary data.</text>
</comment>
<dbReference type="Gene3D" id="1.25.40.10">
    <property type="entry name" value="Tetratricopeptide repeat domain"/>
    <property type="match status" value="2"/>
</dbReference>
<feature type="transmembrane region" description="Helical" evidence="10">
    <location>
        <begin position="92"/>
        <end position="113"/>
    </location>
</feature>
<accession>A0A543PER8</accession>
<sequence length="381" mass="39373">MVLAVLGLLRAAAPQNSPSIPEQVQAVAVGLRCPTCQGQSVADSASVLAASSRQVIEDQLRAGRTPDQIRQYFVDRYGEEVLLSPDPSGVGLLAWLLPALAVAAGGIVAWRWLHRPRSAPERTAGDAVVVPAREALAAHRAGGLVPDGSPAGESLRKALDVRLAAEEDDSADTEALARADRRLAAAFGRYRARETSARVRDPGAVLPRRAVTAGAAVVLLTLAGVGVGTAMGNRGAGDPVTGDVPVAAEPAPGVAALRAEAEARPQDPAAWLALGRALDRARQFDPAVEAYDRALALQPAADDVALLRGNVLVRAGRGAEAVPTMRELAGRYPDDPDVLLVLGLAQEAAGAPEATDTLRRFLELAPDSPAAPGVRALLGDG</sequence>
<keyword evidence="10" id="KW-0472">Membrane</keyword>
<dbReference type="Gene3D" id="1.10.8.640">
    <property type="entry name" value="Cytochrome C biogenesis protein"/>
    <property type="match status" value="1"/>
</dbReference>
<dbReference type="EMBL" id="VFQE01000001">
    <property type="protein sequence ID" value="TQN42549.1"/>
    <property type="molecule type" value="Genomic_DNA"/>
</dbReference>
<name>A0A543PER8_9ACTN</name>
<dbReference type="PANTHER" id="PTHR47870">
    <property type="entry name" value="CYTOCHROME C-TYPE BIOGENESIS PROTEIN CCMH"/>
    <property type="match status" value="1"/>
</dbReference>
<keyword evidence="4 10" id="KW-0732">Signal</keyword>
<dbReference type="PANTHER" id="PTHR47870:SF1">
    <property type="entry name" value="CYTOCHROME C-TYPE BIOGENESIS PROTEIN CCMH"/>
    <property type="match status" value="1"/>
</dbReference>
<comment type="function">
    <text evidence="10">Possible subunit of a heme lyase.</text>
</comment>
<keyword evidence="6" id="KW-0201">Cytochrome c-type biogenesis</keyword>
<dbReference type="GO" id="GO:0005886">
    <property type="term" value="C:plasma membrane"/>
    <property type="evidence" value="ECO:0007669"/>
    <property type="project" value="TreeGrafter"/>
</dbReference>
<evidence type="ECO:0000313" key="12">
    <source>
        <dbReference type="EMBL" id="TQN42549.1"/>
    </source>
</evidence>
<dbReference type="PROSITE" id="PS50005">
    <property type="entry name" value="TPR"/>
    <property type="match status" value="1"/>
</dbReference>
<dbReference type="AlphaFoldDB" id="A0A543PER8"/>
<evidence type="ECO:0000313" key="13">
    <source>
        <dbReference type="Proteomes" id="UP000319865"/>
    </source>
</evidence>
<organism evidence="12 13">
    <name type="scientific">Blastococcus colisei</name>
    <dbReference type="NCBI Taxonomy" id="1564162"/>
    <lineage>
        <taxon>Bacteria</taxon>
        <taxon>Bacillati</taxon>
        <taxon>Actinomycetota</taxon>
        <taxon>Actinomycetes</taxon>
        <taxon>Geodermatophilales</taxon>
        <taxon>Geodermatophilaceae</taxon>
        <taxon>Blastococcus</taxon>
    </lineage>
</organism>
<dbReference type="SMART" id="SM00028">
    <property type="entry name" value="TPR"/>
    <property type="match status" value="1"/>
</dbReference>
<evidence type="ECO:0000256" key="3">
    <source>
        <dbReference type="ARBA" id="ARBA00022723"/>
    </source>
</evidence>
<keyword evidence="13" id="KW-1185">Reference proteome</keyword>
<evidence type="ECO:0000259" key="11">
    <source>
        <dbReference type="Pfam" id="PF03918"/>
    </source>
</evidence>
<dbReference type="Pfam" id="PF07719">
    <property type="entry name" value="TPR_2"/>
    <property type="match status" value="1"/>
</dbReference>
<protein>
    <recommendedName>
        <fullName evidence="10">Cytochrome c-type biogenesis protein</fullName>
    </recommendedName>
</protein>
<dbReference type="GO" id="GO:0017004">
    <property type="term" value="P:cytochrome complex assembly"/>
    <property type="evidence" value="ECO:0007669"/>
    <property type="project" value="UniProtKB-KW"/>
</dbReference>
<evidence type="ECO:0000256" key="5">
    <source>
        <dbReference type="ARBA" id="ARBA00022737"/>
    </source>
</evidence>